<evidence type="ECO:0000313" key="2">
    <source>
        <dbReference type="Proteomes" id="UP001178461"/>
    </source>
</evidence>
<dbReference type="PANTHER" id="PTHR33198">
    <property type="entry name" value="ANK_REP_REGION DOMAIN-CONTAINING PROTEIN-RELATED"/>
    <property type="match status" value="1"/>
</dbReference>
<gene>
    <name evidence="1" type="ORF">PODLI_1B026280</name>
</gene>
<evidence type="ECO:0000313" key="1">
    <source>
        <dbReference type="EMBL" id="CAI5782902.1"/>
    </source>
</evidence>
<evidence type="ECO:0008006" key="3">
    <source>
        <dbReference type="Google" id="ProtNLM"/>
    </source>
</evidence>
<keyword evidence="2" id="KW-1185">Reference proteome</keyword>
<dbReference type="AlphaFoldDB" id="A0AA35PFL5"/>
<sequence length="211" mass="23634">MKRALFLTVCGSEVFETARALAAPLAVQAAPWDTLTEKLKGHYTPKVSRIVARHVFHHRIQTEGETTSEFLSALRKAAYHCEFWDLDDALLDRIVCGVRDEKLQCHFLAKSNLTLKLAIKEAQAAEAAKQSTAEILKANSSTISKKPTSVHHGEISESEGCSDEEDDVCRIKQERGKVKRRTMDQSDCGLRWQPPSVQMQFQGRHLSALFA</sequence>
<dbReference type="EMBL" id="OX395133">
    <property type="protein sequence ID" value="CAI5782902.1"/>
    <property type="molecule type" value="Genomic_DNA"/>
</dbReference>
<dbReference type="PANTHER" id="PTHR33198:SF19">
    <property type="entry name" value="CCHC-TYPE DOMAIN-CONTAINING PROTEIN"/>
    <property type="match status" value="1"/>
</dbReference>
<name>A0AA35PFL5_9SAUR</name>
<proteinExistence type="predicted"/>
<protein>
    <recommendedName>
        <fullName evidence="3">Retrotransposon gag domain-containing protein</fullName>
    </recommendedName>
</protein>
<reference evidence="1" key="1">
    <citation type="submission" date="2022-12" db="EMBL/GenBank/DDBJ databases">
        <authorList>
            <person name="Alioto T."/>
            <person name="Alioto T."/>
            <person name="Gomez Garrido J."/>
        </authorList>
    </citation>
    <scope>NUCLEOTIDE SEQUENCE</scope>
</reference>
<dbReference type="Proteomes" id="UP001178461">
    <property type="component" value="Chromosome 8"/>
</dbReference>
<accession>A0AA35PFL5</accession>
<organism evidence="1 2">
    <name type="scientific">Podarcis lilfordi</name>
    <name type="common">Lilford's wall lizard</name>
    <dbReference type="NCBI Taxonomy" id="74358"/>
    <lineage>
        <taxon>Eukaryota</taxon>
        <taxon>Metazoa</taxon>
        <taxon>Chordata</taxon>
        <taxon>Craniata</taxon>
        <taxon>Vertebrata</taxon>
        <taxon>Euteleostomi</taxon>
        <taxon>Lepidosauria</taxon>
        <taxon>Squamata</taxon>
        <taxon>Bifurcata</taxon>
        <taxon>Unidentata</taxon>
        <taxon>Episquamata</taxon>
        <taxon>Laterata</taxon>
        <taxon>Lacertibaenia</taxon>
        <taxon>Lacertidae</taxon>
        <taxon>Podarcis</taxon>
    </lineage>
</organism>